<dbReference type="AlphaFoldDB" id="A0A415E709"/>
<comment type="caution">
    <text evidence="2">The sequence shown here is derived from an EMBL/GenBank/DDBJ whole genome shotgun (WGS) entry which is preliminary data.</text>
</comment>
<organism evidence="2 3">
    <name type="scientific">Emergencia timonensis</name>
    <dbReference type="NCBI Taxonomy" id="1776384"/>
    <lineage>
        <taxon>Bacteria</taxon>
        <taxon>Bacillati</taxon>
        <taxon>Bacillota</taxon>
        <taxon>Clostridia</taxon>
        <taxon>Peptostreptococcales</taxon>
        <taxon>Anaerovoracaceae</taxon>
        <taxon>Emergencia</taxon>
    </lineage>
</organism>
<dbReference type="Gene3D" id="1.10.10.10">
    <property type="entry name" value="Winged helix-like DNA-binding domain superfamily/Winged helix DNA-binding domain"/>
    <property type="match status" value="1"/>
</dbReference>
<evidence type="ECO:0000259" key="1">
    <source>
        <dbReference type="SMART" id="SM01043"/>
    </source>
</evidence>
<dbReference type="EMBL" id="QRMS01000001">
    <property type="protein sequence ID" value="RHJ89541.1"/>
    <property type="molecule type" value="Genomic_DNA"/>
</dbReference>
<gene>
    <name evidence="2" type="ORF">DW099_02920</name>
</gene>
<proteinExistence type="predicted"/>
<evidence type="ECO:0000313" key="3">
    <source>
        <dbReference type="Proteomes" id="UP000284841"/>
    </source>
</evidence>
<dbReference type="GO" id="GO:0003677">
    <property type="term" value="F:DNA binding"/>
    <property type="evidence" value="ECO:0007669"/>
    <property type="project" value="InterPro"/>
</dbReference>
<dbReference type="STRING" id="1776384.GCA_900086585_02891"/>
<dbReference type="InterPro" id="IPR051677">
    <property type="entry name" value="AfsR-DnrI-RedD_regulator"/>
</dbReference>
<name>A0A415E709_9FIRM</name>
<dbReference type="Gene3D" id="1.25.40.10">
    <property type="entry name" value="Tetratricopeptide repeat domain"/>
    <property type="match status" value="1"/>
</dbReference>
<dbReference type="OrthoDB" id="190810at2"/>
<dbReference type="GO" id="GO:0006355">
    <property type="term" value="P:regulation of DNA-templated transcription"/>
    <property type="evidence" value="ECO:0007669"/>
    <property type="project" value="InterPro"/>
</dbReference>
<dbReference type="Proteomes" id="UP000284841">
    <property type="component" value="Unassembled WGS sequence"/>
</dbReference>
<dbReference type="InterPro" id="IPR005158">
    <property type="entry name" value="BTAD"/>
</dbReference>
<accession>A0A415E709</accession>
<protein>
    <recommendedName>
        <fullName evidence="1">Bacterial transcriptional activator domain-containing protein</fullName>
    </recommendedName>
</protein>
<dbReference type="SUPFAM" id="SSF48452">
    <property type="entry name" value="TPR-like"/>
    <property type="match status" value="1"/>
</dbReference>
<dbReference type="InterPro" id="IPR016032">
    <property type="entry name" value="Sig_transdc_resp-reg_C-effctor"/>
</dbReference>
<dbReference type="RefSeq" id="WP_118333653.1">
    <property type="nucleotide sequence ID" value="NZ_AP025567.1"/>
</dbReference>
<dbReference type="SMART" id="SM01043">
    <property type="entry name" value="BTAD"/>
    <property type="match status" value="1"/>
</dbReference>
<dbReference type="PANTHER" id="PTHR35807">
    <property type="entry name" value="TRANSCRIPTIONAL REGULATOR REDD-RELATED"/>
    <property type="match status" value="1"/>
</dbReference>
<dbReference type="InterPro" id="IPR011990">
    <property type="entry name" value="TPR-like_helical_dom_sf"/>
</dbReference>
<sequence length="387" mass="44383">MEIKIYLLQRPHIEIDGKEAFTKLNNKAFAMVLYLASKQGQAVSKEVLSEIFWPQQQEENARSNLRQNLSYIKKICTEELANLCTEEVSIISSERNVCALNENLDIKVDLIEFWANLRAGYRADDLETKTSLLQSAADAYQGSVLGGVYVRGSAAFEEWLMFEREAVNQNLVRVCKDLAAIYQKKDLTEKAITCLKKLLQMDPLLEEVHLELMKLYYQNKERAKAICQYKECVRILGEELNISPMEETRAFYQKISEEASELIFQQTALEDQKQSRLLLLPSSSPAPMEYEGIYALLESVVEDGSLVPDYLKRGLAILFPQYSDKLDGQNLPEIYLFYTIKKLLEYLGEKGKLTIQAEDAECLDSKTKQLITYLSNHLDHPNIEIIF</sequence>
<feature type="domain" description="Bacterial transcriptional activator" evidence="1">
    <location>
        <begin position="108"/>
        <end position="256"/>
    </location>
</feature>
<dbReference type="SUPFAM" id="SSF46894">
    <property type="entry name" value="C-terminal effector domain of the bipartite response regulators"/>
    <property type="match status" value="1"/>
</dbReference>
<dbReference type="InterPro" id="IPR036388">
    <property type="entry name" value="WH-like_DNA-bd_sf"/>
</dbReference>
<keyword evidence="3" id="KW-1185">Reference proteome</keyword>
<dbReference type="Pfam" id="PF03704">
    <property type="entry name" value="BTAD"/>
    <property type="match status" value="1"/>
</dbReference>
<evidence type="ECO:0000313" key="2">
    <source>
        <dbReference type="EMBL" id="RHJ89541.1"/>
    </source>
</evidence>
<reference evidence="2 3" key="1">
    <citation type="submission" date="2018-08" db="EMBL/GenBank/DDBJ databases">
        <title>A genome reference for cultivated species of the human gut microbiota.</title>
        <authorList>
            <person name="Zou Y."/>
            <person name="Xue W."/>
            <person name="Luo G."/>
        </authorList>
    </citation>
    <scope>NUCLEOTIDE SEQUENCE [LARGE SCALE GENOMIC DNA]</scope>
    <source>
        <strain evidence="2 3">AM07-24</strain>
    </source>
</reference>